<sequence>MLSDYNLKRKQYYLMIKSVVKTPIVGNLLLLSLGLLISIWGLSTDMHLWFLLLLILLIFLISTYIVLVIGTSKSFRIFEQEVSSKDIISDSPKLILDFLEDRKSNAYHVQGVYENNENIIIEFSPYFLKKSKKYTPVIAMMSKFAEDSTWGSILESPDAMKKLKQLKQISEKNESNKMRYLGNHVYYFNHVVENV</sequence>
<gene>
    <name evidence="2" type="ORF">AB3K24_00130</name>
</gene>
<keyword evidence="1" id="KW-0472">Membrane</keyword>
<keyword evidence="1" id="KW-1133">Transmembrane helix</keyword>
<accession>A0ABV3S131</accession>
<keyword evidence="1" id="KW-0812">Transmembrane</keyword>
<proteinExistence type="predicted"/>
<evidence type="ECO:0000313" key="3">
    <source>
        <dbReference type="Proteomes" id="UP001556617"/>
    </source>
</evidence>
<evidence type="ECO:0000313" key="2">
    <source>
        <dbReference type="EMBL" id="MEX0379770.1"/>
    </source>
</evidence>
<dbReference type="RefSeq" id="WP_367973012.1">
    <property type="nucleotide sequence ID" value="NZ_JBFPEQ010000001.1"/>
</dbReference>
<feature type="transmembrane region" description="Helical" evidence="1">
    <location>
        <begin position="48"/>
        <end position="69"/>
    </location>
</feature>
<comment type="caution">
    <text evidence="2">The sequence shown here is derived from an EMBL/GenBank/DDBJ whole genome shotgun (WGS) entry which is preliminary data.</text>
</comment>
<organism evidence="2 3">
    <name type="scientific">Leuconostoc aquikimchii</name>
    <dbReference type="NCBI Taxonomy" id="3236804"/>
    <lineage>
        <taxon>Bacteria</taxon>
        <taxon>Bacillati</taxon>
        <taxon>Bacillota</taxon>
        <taxon>Bacilli</taxon>
        <taxon>Lactobacillales</taxon>
        <taxon>Lactobacillaceae</taxon>
        <taxon>Leuconostoc</taxon>
    </lineage>
</organism>
<reference evidence="2 3" key="1">
    <citation type="submission" date="2024-07" db="EMBL/GenBank/DDBJ databases">
        <authorList>
            <person name="Yun M."/>
        </authorList>
    </citation>
    <scope>NUCLEOTIDE SEQUENCE [LARGE SCALE GENOMIC DNA]</scope>
    <source>
        <strain evidence="2 3">MS01</strain>
    </source>
</reference>
<evidence type="ECO:0000256" key="1">
    <source>
        <dbReference type="SAM" id="Phobius"/>
    </source>
</evidence>
<feature type="transmembrane region" description="Helical" evidence="1">
    <location>
        <begin position="20"/>
        <end position="42"/>
    </location>
</feature>
<protein>
    <submittedName>
        <fullName evidence="2">Uncharacterized protein</fullName>
    </submittedName>
</protein>
<dbReference type="Proteomes" id="UP001556617">
    <property type="component" value="Unassembled WGS sequence"/>
</dbReference>
<name>A0ABV3S131_9LACO</name>
<keyword evidence="3" id="KW-1185">Reference proteome</keyword>
<dbReference type="EMBL" id="JBFPER010000001">
    <property type="protein sequence ID" value="MEX0379770.1"/>
    <property type="molecule type" value="Genomic_DNA"/>
</dbReference>